<sequence length="158" mass="18176">MGKIKSKSYGFCICFITGLLVGTLIGTAIITVLISYRMDEQYKKIISLENTIQDRDAKLEKLENSINSYAVVLKNVEIYILDNEEIDELDKIDIEKAIKEKYATLLGKEVKTMDPDILVEVVDKRILKIDKKEYRVNIRKLILTESLKIYVDVRVVNS</sequence>
<evidence type="ECO:0000313" key="3">
    <source>
        <dbReference type="EMBL" id="MBC8586963.1"/>
    </source>
</evidence>
<gene>
    <name evidence="3" type="ORF">H8707_01740</name>
</gene>
<keyword evidence="1" id="KW-0472">Membrane</keyword>
<feature type="transmembrane region" description="Helical" evidence="1">
    <location>
        <begin position="12"/>
        <end position="36"/>
    </location>
</feature>
<dbReference type="EMBL" id="JACRTG010000005">
    <property type="protein sequence ID" value="MBC8586963.1"/>
    <property type="molecule type" value="Genomic_DNA"/>
</dbReference>
<dbReference type="Proteomes" id="UP000601171">
    <property type="component" value="Unassembled WGS sequence"/>
</dbReference>
<dbReference type="InterPro" id="IPR058620">
    <property type="entry name" value="YtrI_C"/>
</dbReference>
<organism evidence="3 4">
    <name type="scientific">Paratissierella segnis</name>
    <dbReference type="NCBI Taxonomy" id="2763679"/>
    <lineage>
        <taxon>Bacteria</taxon>
        <taxon>Bacillati</taxon>
        <taxon>Bacillota</taxon>
        <taxon>Tissierellia</taxon>
        <taxon>Tissierellales</taxon>
        <taxon>Tissierellaceae</taxon>
        <taxon>Paratissierella</taxon>
    </lineage>
</organism>
<dbReference type="Pfam" id="PF26347">
    <property type="entry name" value="YtrI_sporulation"/>
    <property type="match status" value="1"/>
</dbReference>
<keyword evidence="1" id="KW-0812">Transmembrane</keyword>
<proteinExistence type="predicted"/>
<feature type="domain" description="Sporulation membrane protein YtrI C-terminal" evidence="2">
    <location>
        <begin position="75"/>
        <end position="153"/>
    </location>
</feature>
<dbReference type="AlphaFoldDB" id="A0A926IJS1"/>
<evidence type="ECO:0000256" key="1">
    <source>
        <dbReference type="SAM" id="Phobius"/>
    </source>
</evidence>
<reference evidence="3" key="1">
    <citation type="submission" date="2020-08" db="EMBL/GenBank/DDBJ databases">
        <title>Genome public.</title>
        <authorList>
            <person name="Liu C."/>
            <person name="Sun Q."/>
        </authorList>
    </citation>
    <scope>NUCLEOTIDE SEQUENCE</scope>
    <source>
        <strain evidence="3">BX21</strain>
    </source>
</reference>
<comment type="caution">
    <text evidence="3">The sequence shown here is derived from an EMBL/GenBank/DDBJ whole genome shotgun (WGS) entry which is preliminary data.</text>
</comment>
<accession>A0A926IJS1</accession>
<keyword evidence="1" id="KW-1133">Transmembrane helix</keyword>
<name>A0A926IJS1_9FIRM</name>
<dbReference type="RefSeq" id="WP_262428433.1">
    <property type="nucleotide sequence ID" value="NZ_JACRTG010000005.1"/>
</dbReference>
<evidence type="ECO:0000259" key="2">
    <source>
        <dbReference type="Pfam" id="PF26347"/>
    </source>
</evidence>
<protein>
    <recommendedName>
        <fullName evidence="2">Sporulation membrane protein YtrI C-terminal domain-containing protein</fullName>
    </recommendedName>
</protein>
<evidence type="ECO:0000313" key="4">
    <source>
        <dbReference type="Proteomes" id="UP000601171"/>
    </source>
</evidence>
<keyword evidence="4" id="KW-1185">Reference proteome</keyword>